<proteinExistence type="predicted"/>
<evidence type="ECO:0000256" key="1">
    <source>
        <dbReference type="SAM" id="SignalP"/>
    </source>
</evidence>
<keyword evidence="4" id="KW-1185">Reference proteome</keyword>
<sequence length="275" mass="29654">MPYSMKAMFASIAAAAMLLLSACGQDRGGGGDVPEGLENQSLKAERASVDDRQGPVLATDLFIRETSPTLDFAWHAPPEIAGAPGALSSMRAEADTARAEMQKEAREFSQMLAEEGQDPRQLSYRQDWTLGYETPGLMNFTSETYRYDGGAHGMTTFDSLFWDKEAGAAVDRSALFVNWPQARERIASLFCENLDRMRADRRGGEVGDGGLGFSDCPDVTDFPWALSNGGIGEPALKVLVEPYAAGPYAEGSYEVTIPLSNGLRGAMKTVYVPAG</sequence>
<comment type="caution">
    <text evidence="3">The sequence shown here is derived from an EMBL/GenBank/DDBJ whole genome shotgun (WGS) entry which is preliminary data.</text>
</comment>
<feature type="chain" id="PRO_5004026442" description="Deacetylase PdaC domain-containing protein" evidence="1">
    <location>
        <begin position="25"/>
        <end position="275"/>
    </location>
</feature>
<dbReference type="PROSITE" id="PS51257">
    <property type="entry name" value="PROKAR_LIPOPROTEIN"/>
    <property type="match status" value="1"/>
</dbReference>
<dbReference type="Proteomes" id="UP000011717">
    <property type="component" value="Unassembled WGS sequence"/>
</dbReference>
<organism evidence="3 4">
    <name type="scientific">Pacificimonas flava</name>
    <dbReference type="NCBI Taxonomy" id="1234595"/>
    <lineage>
        <taxon>Bacteria</taxon>
        <taxon>Pseudomonadati</taxon>
        <taxon>Pseudomonadota</taxon>
        <taxon>Alphaproteobacteria</taxon>
        <taxon>Sphingomonadales</taxon>
        <taxon>Sphingosinicellaceae</taxon>
        <taxon>Pacificimonas</taxon>
    </lineage>
</organism>
<feature type="domain" description="Deacetylase PdaC" evidence="2">
    <location>
        <begin position="91"/>
        <end position="155"/>
    </location>
</feature>
<evidence type="ECO:0000259" key="2">
    <source>
        <dbReference type="Pfam" id="PF13739"/>
    </source>
</evidence>
<evidence type="ECO:0000313" key="4">
    <source>
        <dbReference type="Proteomes" id="UP000011717"/>
    </source>
</evidence>
<dbReference type="AlphaFoldDB" id="M2U420"/>
<dbReference type="EMBL" id="AMRV01000005">
    <property type="protein sequence ID" value="EMD82723.1"/>
    <property type="molecule type" value="Genomic_DNA"/>
</dbReference>
<evidence type="ECO:0000313" key="3">
    <source>
        <dbReference type="EMBL" id="EMD82723.1"/>
    </source>
</evidence>
<dbReference type="OrthoDB" id="4760806at2"/>
<accession>M2U420</accession>
<gene>
    <name evidence="3" type="ORF">C725_1763</name>
</gene>
<dbReference type="Pfam" id="PF13739">
    <property type="entry name" value="PdaC"/>
    <property type="match status" value="1"/>
</dbReference>
<protein>
    <recommendedName>
        <fullName evidence="2">Deacetylase PdaC domain-containing protein</fullName>
    </recommendedName>
</protein>
<dbReference type="RefSeq" id="WP_008601955.1">
    <property type="nucleotide sequence ID" value="NZ_AMRV01000005.1"/>
</dbReference>
<dbReference type="Gene3D" id="3.30.565.40">
    <property type="entry name" value="Fervidobacterium nodosum Rt17-B1 like"/>
    <property type="match status" value="1"/>
</dbReference>
<name>M2U420_9SPHN</name>
<dbReference type="PATRIC" id="fig|1234595.3.peg.1766"/>
<reference evidence="3 4" key="1">
    <citation type="journal article" date="2013" name="Genome Announc.">
        <title>Draft Genome Sequence of Strain JLT2015T, Belonging to the Family Sphingomonadaceae of the Alphaproteobacteria.</title>
        <authorList>
            <person name="Tang K."/>
            <person name="Liu K."/>
            <person name="Li S."/>
            <person name="Jiao N."/>
        </authorList>
    </citation>
    <scope>NUCLEOTIDE SEQUENCE [LARGE SCALE GENOMIC DNA]</scope>
    <source>
        <strain evidence="3 4">JLT2015</strain>
    </source>
</reference>
<feature type="signal peptide" evidence="1">
    <location>
        <begin position="1"/>
        <end position="24"/>
    </location>
</feature>
<keyword evidence="1" id="KW-0732">Signal</keyword>
<dbReference type="InterPro" id="IPR025303">
    <property type="entry name" value="PdaC"/>
</dbReference>